<dbReference type="InterPro" id="IPR036514">
    <property type="entry name" value="SGNH_hydro_sf"/>
</dbReference>
<evidence type="ECO:0000313" key="4">
    <source>
        <dbReference type="EMBL" id="ADG67271.1"/>
    </source>
</evidence>
<dbReference type="SUPFAM" id="SSF52266">
    <property type="entry name" value="SGNH hydrolase"/>
    <property type="match status" value="1"/>
</dbReference>
<name>D5SVK1_PLAL2</name>
<protein>
    <recommendedName>
        <fullName evidence="3">Sialate O-acetylesterase domain-containing protein</fullName>
    </recommendedName>
</protein>
<dbReference type="PANTHER" id="PTHR31988">
    <property type="entry name" value="ESTERASE, PUTATIVE (DUF303)-RELATED"/>
    <property type="match status" value="1"/>
</dbReference>
<dbReference type="PANTHER" id="PTHR31988:SF19">
    <property type="entry name" value="9-O-ACETYL-N-ACETYLNEURAMINIC ACID DEACETYLASE-RELATED"/>
    <property type="match status" value="1"/>
</dbReference>
<dbReference type="GO" id="GO:0016788">
    <property type="term" value="F:hydrolase activity, acting on ester bonds"/>
    <property type="evidence" value="ECO:0007669"/>
    <property type="project" value="UniProtKB-ARBA"/>
</dbReference>
<feature type="signal peptide" evidence="2">
    <location>
        <begin position="1"/>
        <end position="26"/>
    </location>
</feature>
<keyword evidence="5" id="KW-1185">Reference proteome</keyword>
<organism evidence="4 5">
    <name type="scientific">Planctopirus limnophila (strain ATCC 43296 / DSM 3776 / IFAM 1008 / Mu 290)</name>
    <name type="common">Planctomyces limnophilus</name>
    <dbReference type="NCBI Taxonomy" id="521674"/>
    <lineage>
        <taxon>Bacteria</taxon>
        <taxon>Pseudomonadati</taxon>
        <taxon>Planctomycetota</taxon>
        <taxon>Planctomycetia</taxon>
        <taxon>Planctomycetales</taxon>
        <taxon>Planctomycetaceae</taxon>
        <taxon>Planctopirus</taxon>
    </lineage>
</organism>
<feature type="chain" id="PRO_5003076264" description="Sialate O-acetylesterase domain-containing protein" evidence="2">
    <location>
        <begin position="27"/>
        <end position="418"/>
    </location>
</feature>
<proteinExistence type="predicted"/>
<keyword evidence="2" id="KW-0732">Signal</keyword>
<sequence length="418" mass="46468" precursor="true">MLFVRILLCQLALMAVSSWTLQIACAEGKPLKVFILAGQSNMEGHARVETFDYIGDDPVTLPLLKKMRGADGKPVVCEGVWISYFTGSGDKNGEGFGPLTAGYGSRRNPQEDGGKIGPEFTFGIAMDAAFEEPVLLIKTAWGGKSLNTDFRPPSAGPYVFNEKQLSDFRKQGKDIESIQKAKAEETGHYYRLMVDHVKHVLSDIPRVCPQYDEKQGYELSGFVWMQGWNDLVDTGTYPNRSEPNGYAAYSEVMAHFIRDVRKDLNAPQMPFVIGVLGVDGGKRNLQTANFRAAMAAPAMLPEFRGNVAAVETAPYWAEELGAIAQKYDQVRQMNYFLNSKHKDHANADGSMTEEQKRAYLKQYEEKLISPAEVTLWKRGASNAGYHYLGCAKTFAQIGNAFAEANLKLLNEENRKSSR</sequence>
<dbReference type="AlphaFoldDB" id="D5SVK1"/>
<evidence type="ECO:0000256" key="2">
    <source>
        <dbReference type="SAM" id="SignalP"/>
    </source>
</evidence>
<keyword evidence="1" id="KW-0378">Hydrolase</keyword>
<dbReference type="eggNOG" id="COG3345">
    <property type="taxonomic scope" value="Bacteria"/>
</dbReference>
<gene>
    <name evidence="4" type="ordered locus">Plim_1437</name>
</gene>
<reference evidence="4 5" key="1">
    <citation type="journal article" date="2010" name="Stand. Genomic Sci.">
        <title>Complete genome sequence of Planctomyces limnophilus type strain (Mu 290).</title>
        <authorList>
            <person name="Labutti K."/>
            <person name="Sikorski J."/>
            <person name="Schneider S."/>
            <person name="Nolan M."/>
            <person name="Lucas S."/>
            <person name="Glavina Del Rio T."/>
            <person name="Tice H."/>
            <person name="Cheng J.F."/>
            <person name="Goodwin L."/>
            <person name="Pitluck S."/>
            <person name="Liolios K."/>
            <person name="Ivanova N."/>
            <person name="Mavromatis K."/>
            <person name="Mikhailova N."/>
            <person name="Pati A."/>
            <person name="Chen A."/>
            <person name="Palaniappan K."/>
            <person name="Land M."/>
            <person name="Hauser L."/>
            <person name="Chang Y.J."/>
            <person name="Jeffries C.D."/>
            <person name="Tindall B.J."/>
            <person name="Rohde M."/>
            <person name="Goker M."/>
            <person name="Woyke T."/>
            <person name="Bristow J."/>
            <person name="Eisen J.A."/>
            <person name="Markowitz V."/>
            <person name="Hugenholtz P."/>
            <person name="Kyrpides N.C."/>
            <person name="Klenk H.P."/>
            <person name="Lapidus A."/>
        </authorList>
    </citation>
    <scope>NUCLEOTIDE SEQUENCE [LARGE SCALE GENOMIC DNA]</scope>
    <source>
        <strain evidence="5">ATCC 43296 / DSM 3776 / IFAM 1008 / 290</strain>
    </source>
</reference>
<dbReference type="EMBL" id="CP001744">
    <property type="protein sequence ID" value="ADG67271.1"/>
    <property type="molecule type" value="Genomic_DNA"/>
</dbReference>
<dbReference type="Proteomes" id="UP000002220">
    <property type="component" value="Chromosome"/>
</dbReference>
<evidence type="ECO:0000256" key="1">
    <source>
        <dbReference type="ARBA" id="ARBA00022801"/>
    </source>
</evidence>
<evidence type="ECO:0000313" key="5">
    <source>
        <dbReference type="Proteomes" id="UP000002220"/>
    </source>
</evidence>
<dbReference type="STRING" id="521674.Plim_1437"/>
<accession>D5SVK1</accession>
<dbReference type="InterPro" id="IPR005181">
    <property type="entry name" value="SASA"/>
</dbReference>
<dbReference type="Gene3D" id="3.40.50.1110">
    <property type="entry name" value="SGNH hydrolase"/>
    <property type="match status" value="1"/>
</dbReference>
<dbReference type="RefSeq" id="WP_013109702.1">
    <property type="nucleotide sequence ID" value="NC_014148.1"/>
</dbReference>
<dbReference type="KEGG" id="plm:Plim_1437"/>
<dbReference type="HOGENOM" id="CLU_695244_0_0_0"/>
<feature type="domain" description="Sialate O-acetylesterase" evidence="3">
    <location>
        <begin position="114"/>
        <end position="291"/>
    </location>
</feature>
<dbReference type="OrthoDB" id="209830at2"/>
<evidence type="ECO:0000259" key="3">
    <source>
        <dbReference type="Pfam" id="PF03629"/>
    </source>
</evidence>
<dbReference type="InterPro" id="IPR052940">
    <property type="entry name" value="Carb_Esterase_6"/>
</dbReference>
<dbReference type="Pfam" id="PF03629">
    <property type="entry name" value="SASA"/>
    <property type="match status" value="1"/>
</dbReference>